<dbReference type="Proteomes" id="UP000008632">
    <property type="component" value="Chromosome"/>
</dbReference>
<dbReference type="KEGG" id="psu:Psesu_2019"/>
<accession>E6WUT1</accession>
<protein>
    <submittedName>
        <fullName evidence="1">Uncharacterized protein</fullName>
    </submittedName>
</protein>
<dbReference type="RefSeq" id="WP_013535683.1">
    <property type="nucleotide sequence ID" value="NC_014924.1"/>
</dbReference>
<dbReference type="OrthoDB" id="8454801at2"/>
<keyword evidence="2" id="KW-1185">Reference proteome</keyword>
<sequence length="276" mass="30988">MTATRHGLRREHAILATCLGWLGLATAHAALAPQYYQQARENAASHLQLRIDEVVLLPDQQSGNCEVRATVLRDFREKAEPGTPLRFHLNCQTPEVTPMPGSSAWHDYERLRDARFAEGFFNASAPVHGQLAIIAAERESPWCEATSGRCDLAPAEPAGTARVLECVVEGEPPERMRVGDGTWQEWDGAAFSPQLCGRHASDRRQRVAWSCDWQPHAWTLEYASVDSQSQGVYRRVEILDPRTGAYHRRITEDTFVLESGSRLEFNHYGQCRPVPD</sequence>
<name>E6WUT1_PSEUU</name>
<proteinExistence type="predicted"/>
<dbReference type="eggNOG" id="ENOG5033MN2">
    <property type="taxonomic scope" value="Bacteria"/>
</dbReference>
<organism evidence="1 2">
    <name type="scientific">Pseudoxanthomonas suwonensis (strain 11-1)</name>
    <dbReference type="NCBI Taxonomy" id="743721"/>
    <lineage>
        <taxon>Bacteria</taxon>
        <taxon>Pseudomonadati</taxon>
        <taxon>Pseudomonadota</taxon>
        <taxon>Gammaproteobacteria</taxon>
        <taxon>Lysobacterales</taxon>
        <taxon>Lysobacteraceae</taxon>
        <taxon>Pseudoxanthomonas</taxon>
    </lineage>
</organism>
<dbReference type="HOGENOM" id="CLU_1007863_0_0_6"/>
<evidence type="ECO:0000313" key="1">
    <source>
        <dbReference type="EMBL" id="ADV27855.1"/>
    </source>
</evidence>
<reference evidence="1 2" key="1">
    <citation type="submission" date="2011-01" db="EMBL/GenBank/DDBJ databases">
        <title>Complete sequence of Pseudoxanthomonas suwonensis 11-1.</title>
        <authorList>
            <consortium name="US DOE Joint Genome Institute"/>
            <person name="Lucas S."/>
            <person name="Copeland A."/>
            <person name="Lapidus A."/>
            <person name="Cheng J.-F."/>
            <person name="Goodwin L."/>
            <person name="Pitluck S."/>
            <person name="Teshima H."/>
            <person name="Detter J.C."/>
            <person name="Han C."/>
            <person name="Tapia R."/>
            <person name="Land M."/>
            <person name="Hauser L."/>
            <person name="Kyrpides N."/>
            <person name="Ivanova N."/>
            <person name="Ovchinnikova G."/>
            <person name="Siebers A.K."/>
            <person name="Allgaier M."/>
            <person name="Thelen M.P."/>
            <person name="Hugenholtz P."/>
            <person name="Gladden J."/>
            <person name="Woyke T."/>
        </authorList>
    </citation>
    <scope>NUCLEOTIDE SEQUENCE [LARGE SCALE GENOMIC DNA]</scope>
    <source>
        <strain evidence="2">11-1</strain>
    </source>
</reference>
<dbReference type="AlphaFoldDB" id="E6WUT1"/>
<gene>
    <name evidence="1" type="ordered locus">Psesu_2019</name>
</gene>
<dbReference type="EMBL" id="CP002446">
    <property type="protein sequence ID" value="ADV27855.1"/>
    <property type="molecule type" value="Genomic_DNA"/>
</dbReference>
<evidence type="ECO:0000313" key="2">
    <source>
        <dbReference type="Proteomes" id="UP000008632"/>
    </source>
</evidence>